<organism evidence="9 10">
    <name type="scientific">Agaribacillus aureus</name>
    <dbReference type="NCBI Taxonomy" id="3051825"/>
    <lineage>
        <taxon>Bacteria</taxon>
        <taxon>Pseudomonadati</taxon>
        <taxon>Bacteroidota</taxon>
        <taxon>Cytophagia</taxon>
        <taxon>Cytophagales</taxon>
        <taxon>Splendidivirgaceae</taxon>
        <taxon>Agaribacillus</taxon>
    </lineage>
</organism>
<comment type="caution">
    <text evidence="9">The sequence shown here is derived from an EMBL/GenBank/DDBJ whole genome shotgun (WGS) entry which is preliminary data.</text>
</comment>
<comment type="similarity">
    <text evidence="2 7">Belongs to the ExbD/TolR family.</text>
</comment>
<keyword evidence="5" id="KW-1133">Transmembrane helix</keyword>
<evidence type="ECO:0000256" key="8">
    <source>
        <dbReference type="SAM" id="MobiDB-lite"/>
    </source>
</evidence>
<feature type="region of interest" description="Disordered" evidence="8">
    <location>
        <begin position="170"/>
        <end position="196"/>
    </location>
</feature>
<accession>A0ABT8L3E8</accession>
<evidence type="ECO:0000256" key="3">
    <source>
        <dbReference type="ARBA" id="ARBA00022475"/>
    </source>
</evidence>
<keyword evidence="6" id="KW-0472">Membrane</keyword>
<gene>
    <name evidence="9" type="ORF">QQ020_09365</name>
</gene>
<evidence type="ECO:0000256" key="5">
    <source>
        <dbReference type="ARBA" id="ARBA00022989"/>
    </source>
</evidence>
<keyword evidence="7" id="KW-0813">Transport</keyword>
<reference evidence="9" key="1">
    <citation type="submission" date="2023-06" db="EMBL/GenBank/DDBJ databases">
        <title>Genomic of Agaribacillus aureum.</title>
        <authorList>
            <person name="Wang G."/>
        </authorList>
    </citation>
    <scope>NUCLEOTIDE SEQUENCE</scope>
    <source>
        <strain evidence="9">BMA12</strain>
    </source>
</reference>
<dbReference type="Pfam" id="PF02472">
    <property type="entry name" value="ExbD"/>
    <property type="match status" value="1"/>
</dbReference>
<evidence type="ECO:0000256" key="2">
    <source>
        <dbReference type="ARBA" id="ARBA00005811"/>
    </source>
</evidence>
<comment type="subcellular location">
    <subcellularLocation>
        <location evidence="1">Cell membrane</location>
        <topology evidence="1">Single-pass membrane protein</topology>
    </subcellularLocation>
    <subcellularLocation>
        <location evidence="7">Cell membrane</location>
        <topology evidence="7">Single-pass type II membrane protein</topology>
    </subcellularLocation>
</comment>
<keyword evidence="3" id="KW-1003">Cell membrane</keyword>
<keyword evidence="10" id="KW-1185">Reference proteome</keyword>
<evidence type="ECO:0000256" key="6">
    <source>
        <dbReference type="ARBA" id="ARBA00023136"/>
    </source>
</evidence>
<evidence type="ECO:0000313" key="9">
    <source>
        <dbReference type="EMBL" id="MDN5212258.1"/>
    </source>
</evidence>
<dbReference type="InterPro" id="IPR003400">
    <property type="entry name" value="ExbD"/>
</dbReference>
<dbReference type="Proteomes" id="UP001172083">
    <property type="component" value="Unassembled WGS sequence"/>
</dbReference>
<evidence type="ECO:0000256" key="1">
    <source>
        <dbReference type="ARBA" id="ARBA00004162"/>
    </source>
</evidence>
<keyword evidence="7" id="KW-0653">Protein transport</keyword>
<dbReference type="EMBL" id="JAUJEB010000001">
    <property type="protein sequence ID" value="MDN5212258.1"/>
    <property type="molecule type" value="Genomic_DNA"/>
</dbReference>
<name>A0ABT8L3E8_9BACT</name>
<evidence type="ECO:0000256" key="4">
    <source>
        <dbReference type="ARBA" id="ARBA00022692"/>
    </source>
</evidence>
<keyword evidence="4 7" id="KW-0812">Transmembrane</keyword>
<dbReference type="PANTHER" id="PTHR30558">
    <property type="entry name" value="EXBD MEMBRANE COMPONENT OF PMF-DRIVEN MACROMOLECULE IMPORT SYSTEM"/>
    <property type="match status" value="1"/>
</dbReference>
<dbReference type="PANTHER" id="PTHR30558:SF3">
    <property type="entry name" value="BIOPOLYMER TRANSPORT PROTEIN EXBD-RELATED"/>
    <property type="match status" value="1"/>
</dbReference>
<protein>
    <submittedName>
        <fullName evidence="9">Biopolymer transporter ExbD</fullName>
    </submittedName>
</protein>
<evidence type="ECO:0000256" key="7">
    <source>
        <dbReference type="RuleBase" id="RU003879"/>
    </source>
</evidence>
<proteinExistence type="inferred from homology"/>
<evidence type="ECO:0000313" key="10">
    <source>
        <dbReference type="Proteomes" id="UP001172083"/>
    </source>
</evidence>
<sequence length="196" mass="22102">MMKRKDRGSAQINSGSMADIAFLLLIFFLVTTQIATDKGILIRLPPKPDPNEPPPDIKFNQRNIFKILINSQDDLLVEDEPLRDVTLLKDMVKAFVLNNGRDPNLSDSPSDAIVSIKADRGTSYDIFINVYDQCEAAYMEMYGEKVGLTAEEFRKLDRSDPEQKKLYDRAREVGDDGKPQFPKQISIADPTKYGGN</sequence>